<evidence type="ECO:0000256" key="8">
    <source>
        <dbReference type="SAM" id="MobiDB-lite"/>
    </source>
</evidence>
<evidence type="ECO:0000256" key="1">
    <source>
        <dbReference type="ARBA" id="ARBA00004245"/>
    </source>
</evidence>
<accession>A0A8X7NQ53</accession>
<dbReference type="SUPFAM" id="SSF55753">
    <property type="entry name" value="Actin depolymerizing proteins"/>
    <property type="match status" value="2"/>
</dbReference>
<evidence type="ECO:0000256" key="2">
    <source>
        <dbReference type="ARBA" id="ARBA00009557"/>
    </source>
</evidence>
<protein>
    <submittedName>
        <fullName evidence="10">Cofilin/tropomyosin-type actin-binding family protein</fullName>
    </submittedName>
</protein>
<dbReference type="CDD" id="cd11285">
    <property type="entry name" value="ADF_Twf-N_like"/>
    <property type="match status" value="1"/>
</dbReference>
<dbReference type="Proteomes" id="UP000590412">
    <property type="component" value="Unassembled WGS sequence"/>
</dbReference>
<evidence type="ECO:0000313" key="10">
    <source>
        <dbReference type="EMBL" id="KAF6057520.1"/>
    </source>
</evidence>
<feature type="domain" description="ADF-H" evidence="9">
    <location>
        <begin position="204"/>
        <end position="340"/>
    </location>
</feature>
<evidence type="ECO:0000256" key="7">
    <source>
        <dbReference type="ARBA" id="ARBA00038532"/>
    </source>
</evidence>
<gene>
    <name evidence="10" type="ORF">FOB60_002075</name>
</gene>
<feature type="domain" description="ADF-H" evidence="9">
    <location>
        <begin position="21"/>
        <end position="157"/>
    </location>
</feature>
<dbReference type="GO" id="GO:0051016">
    <property type="term" value="P:barbed-end actin filament capping"/>
    <property type="evidence" value="ECO:0007669"/>
    <property type="project" value="TreeGrafter"/>
</dbReference>
<comment type="caution">
    <text evidence="10">The sequence shown here is derived from an EMBL/GenBank/DDBJ whole genome shotgun (WGS) entry which is preliminary data.</text>
</comment>
<dbReference type="GO" id="GO:0051015">
    <property type="term" value="F:actin filament binding"/>
    <property type="evidence" value="ECO:0007669"/>
    <property type="project" value="TreeGrafter"/>
</dbReference>
<evidence type="ECO:0000313" key="11">
    <source>
        <dbReference type="Proteomes" id="UP000590412"/>
    </source>
</evidence>
<dbReference type="GO" id="GO:0005884">
    <property type="term" value="C:actin filament"/>
    <property type="evidence" value="ECO:0007669"/>
    <property type="project" value="TreeGrafter"/>
</dbReference>
<evidence type="ECO:0000256" key="4">
    <source>
        <dbReference type="ARBA" id="ARBA00022737"/>
    </source>
</evidence>
<organism evidence="10 11">
    <name type="scientific">Candida parapsilosis</name>
    <name type="common">Yeast</name>
    <dbReference type="NCBI Taxonomy" id="5480"/>
    <lineage>
        <taxon>Eukaryota</taxon>
        <taxon>Fungi</taxon>
        <taxon>Dikarya</taxon>
        <taxon>Ascomycota</taxon>
        <taxon>Saccharomycotina</taxon>
        <taxon>Pichiomycetes</taxon>
        <taxon>Debaryomycetaceae</taxon>
        <taxon>Candida/Lodderomyces clade</taxon>
        <taxon>Candida</taxon>
    </lineage>
</organism>
<dbReference type="GO" id="GO:0003785">
    <property type="term" value="F:actin monomer binding"/>
    <property type="evidence" value="ECO:0007669"/>
    <property type="project" value="TreeGrafter"/>
</dbReference>
<comment type="subunit">
    <text evidence="7">Interacts with G-actin; ADP-actin form.</text>
</comment>
<keyword evidence="3" id="KW-0963">Cytoplasm</keyword>
<dbReference type="InterPro" id="IPR002108">
    <property type="entry name" value="ADF-H"/>
</dbReference>
<dbReference type="GO" id="GO:0005737">
    <property type="term" value="C:cytoplasm"/>
    <property type="evidence" value="ECO:0007669"/>
    <property type="project" value="TreeGrafter"/>
</dbReference>
<evidence type="ECO:0000256" key="3">
    <source>
        <dbReference type="ARBA" id="ARBA00022490"/>
    </source>
</evidence>
<dbReference type="SMART" id="SM00102">
    <property type="entry name" value="ADF"/>
    <property type="match status" value="2"/>
</dbReference>
<dbReference type="Pfam" id="PF00241">
    <property type="entry name" value="Cofilin_ADF"/>
    <property type="match status" value="2"/>
</dbReference>
<keyword evidence="4" id="KW-0677">Repeat</keyword>
<keyword evidence="6" id="KW-0206">Cytoskeleton</keyword>
<keyword evidence="5" id="KW-0009">Actin-binding</keyword>
<feature type="region of interest" description="Disordered" evidence="8">
    <location>
        <begin position="1"/>
        <end position="30"/>
    </location>
</feature>
<dbReference type="PANTHER" id="PTHR13759:SF1">
    <property type="entry name" value="TWINFILIN"/>
    <property type="match status" value="1"/>
</dbReference>
<dbReference type="GO" id="GO:0030042">
    <property type="term" value="P:actin filament depolymerization"/>
    <property type="evidence" value="ECO:0007669"/>
    <property type="project" value="TreeGrafter"/>
</dbReference>
<evidence type="ECO:0000256" key="5">
    <source>
        <dbReference type="ARBA" id="ARBA00023203"/>
    </source>
</evidence>
<evidence type="ECO:0000259" key="9">
    <source>
        <dbReference type="PROSITE" id="PS51263"/>
    </source>
</evidence>
<reference evidence="10" key="1">
    <citation type="submission" date="2020-03" db="EMBL/GenBank/DDBJ databases">
        <title>FDA dAtabase for Regulatory Grade micrObial Sequences (FDA-ARGOS): Supporting development and validation of Infectious Disease Dx tests.</title>
        <authorList>
            <person name="Campos J."/>
            <person name="Goldberg B."/>
            <person name="Tallon L."/>
            <person name="Sadzewicz L."/>
            <person name="Vavikolanu K."/>
            <person name="Mehta A."/>
            <person name="Aluvathingal J."/>
            <person name="Nadendla S."/>
            <person name="Nandy P."/>
            <person name="Geyer C."/>
            <person name="Yan Y."/>
            <person name="Sichtig H."/>
        </authorList>
    </citation>
    <scope>NUCLEOTIDE SEQUENCE [LARGE SCALE GENOMIC DNA]</scope>
    <source>
        <strain evidence="10">FDAARGOS_652</strain>
    </source>
</reference>
<comment type="similarity">
    <text evidence="2">Belongs to the actin-binding proteins ADF family. Twinfilin subfamily.</text>
</comment>
<comment type="subcellular location">
    <subcellularLocation>
        <location evidence="1">Cytoplasm</location>
        <location evidence="1">Cytoskeleton</location>
    </subcellularLocation>
</comment>
<dbReference type="Gene3D" id="3.40.20.10">
    <property type="entry name" value="Severin"/>
    <property type="match status" value="2"/>
</dbReference>
<proteinExistence type="inferred from homology"/>
<feature type="region of interest" description="Disordered" evidence="8">
    <location>
        <begin position="334"/>
        <end position="377"/>
    </location>
</feature>
<dbReference type="InterPro" id="IPR028458">
    <property type="entry name" value="Twinfilin"/>
</dbReference>
<dbReference type="InterPro" id="IPR029006">
    <property type="entry name" value="ADF-H/Gelsolin-like_dom_sf"/>
</dbReference>
<dbReference type="PANTHER" id="PTHR13759">
    <property type="entry name" value="TWINFILIN"/>
    <property type="match status" value="1"/>
</dbReference>
<feature type="compositionally biased region" description="Low complexity" evidence="8">
    <location>
        <begin position="343"/>
        <end position="364"/>
    </location>
</feature>
<dbReference type="EMBL" id="JABWAB010000003">
    <property type="protein sequence ID" value="KAF6057520.1"/>
    <property type="molecule type" value="Genomic_DNA"/>
</dbReference>
<sequence length="377" mass="41548">MGLSSTISNAQIPIDQDPNSQQNMSTQSGITVSEELSNEVKNDTNTIVIKISPDSTQLIPDSSFSQPSSTSLSSIFEQVHSYMSKQFPQPAYIIIPYKSTKVFISFIPDSAPIKQKMLYASTKNALLSSLGSSSFAYKLAWTELDELDAEHLEKVISEDGKSGPLTEDEKILQSLNNKTHMQGHEYGFKKELASMSSPSPTASDILYKFDDELETEFKNLTRNANDQRLLVFNIDLNDESIKLTKKDIDVEVTSLINKLQSNSPSGPTYSIYNYAPNRYTFIYSCPSGSSVKDRMIYAASKNALINHLKTYLNDDIVLDKNLEVGDLDELELSELDVTEDDTPGSGSVTPASTSSSASANKPSGGLKFSKPKGPRRR</sequence>
<dbReference type="OrthoDB" id="10006997at2759"/>
<dbReference type="PROSITE" id="PS51263">
    <property type="entry name" value="ADF_H"/>
    <property type="match status" value="2"/>
</dbReference>
<dbReference type="AlphaFoldDB" id="A0A8X7NQ53"/>
<evidence type="ECO:0000256" key="6">
    <source>
        <dbReference type="ARBA" id="ARBA00023212"/>
    </source>
</evidence>
<name>A0A8X7NQ53_CANPA</name>